<dbReference type="InterPro" id="IPR019734">
    <property type="entry name" value="TPR_rpt"/>
</dbReference>
<evidence type="ECO:0000256" key="2">
    <source>
        <dbReference type="ARBA" id="ARBA00002035"/>
    </source>
</evidence>
<dbReference type="PROSITE" id="PS50005">
    <property type="entry name" value="TPR"/>
    <property type="match status" value="1"/>
</dbReference>
<comment type="similarity">
    <text evidence="21">Belongs to the TRAFAC class dynamin-like GTPase superfamily. Dynamin/Fzo/YdjA family.</text>
</comment>
<dbReference type="EMBL" id="QBIY01011857">
    <property type="protein sequence ID" value="RXN28501.1"/>
    <property type="molecule type" value="Genomic_DNA"/>
</dbReference>
<keyword evidence="11 21" id="KW-0547">Nucleotide-binding</keyword>
<keyword evidence="29" id="KW-1267">Proteomics identification</keyword>
<dbReference type="CDD" id="cd01314">
    <property type="entry name" value="D-HYD"/>
    <property type="match status" value="1"/>
</dbReference>
<dbReference type="FunFam" id="1.25.40.10:FF:000006">
    <property type="entry name" value="Prolyl 4-hydroxylase subunit alpha 2"/>
    <property type="match status" value="1"/>
</dbReference>
<dbReference type="Pfam" id="PF00350">
    <property type="entry name" value="Dynamin_N"/>
    <property type="match status" value="1"/>
</dbReference>
<evidence type="ECO:0000256" key="20">
    <source>
        <dbReference type="PROSITE-ProRule" id="PRU00339"/>
    </source>
</evidence>
<evidence type="ECO:0000256" key="10">
    <source>
        <dbReference type="ARBA" id="ARBA00022723"/>
    </source>
</evidence>
<evidence type="ECO:0000259" key="26">
    <source>
        <dbReference type="PROSITE" id="PS51718"/>
    </source>
</evidence>
<dbReference type="Proteomes" id="UP000290572">
    <property type="component" value="Unassembled WGS sequence"/>
</dbReference>
<dbReference type="Gene3D" id="6.10.140.1460">
    <property type="match status" value="2"/>
</dbReference>
<dbReference type="Pfam" id="PF01979">
    <property type="entry name" value="Amidohydro_1"/>
    <property type="match status" value="1"/>
</dbReference>
<keyword evidence="10" id="KW-0479">Metal-binding</keyword>
<evidence type="ECO:0000256" key="13">
    <source>
        <dbReference type="ARBA" id="ARBA00022896"/>
    </source>
</evidence>
<dbReference type="FunFam" id="2.60.120.620:FF:000001">
    <property type="entry name" value="Prolyl 4-hydroxylase subunit alpha 2"/>
    <property type="match status" value="1"/>
</dbReference>
<keyword evidence="27" id="KW-0418">Kinase</keyword>
<dbReference type="InterPro" id="IPR045063">
    <property type="entry name" value="Dynamin_N"/>
</dbReference>
<feature type="region of interest" description="Disordered" evidence="23">
    <location>
        <begin position="1546"/>
        <end position="1570"/>
    </location>
</feature>
<dbReference type="FunFam" id="3.20.20.140:FF:000174">
    <property type="entry name" value="Dihydropyrimidinase-related protein 2"/>
    <property type="match status" value="1"/>
</dbReference>
<dbReference type="Pfam" id="PF16034">
    <property type="entry name" value="JAKMIP_CC3"/>
    <property type="match status" value="1"/>
</dbReference>
<dbReference type="InterPro" id="IPR030381">
    <property type="entry name" value="G_DYNAMIN_dom"/>
</dbReference>
<dbReference type="GO" id="GO:0031418">
    <property type="term" value="F:L-ascorbic acid binding"/>
    <property type="evidence" value="ECO:0007669"/>
    <property type="project" value="UniProtKB-KW"/>
</dbReference>
<evidence type="ECO:0000256" key="11">
    <source>
        <dbReference type="ARBA" id="ARBA00022741"/>
    </source>
</evidence>
<keyword evidence="12" id="KW-0256">Endoplasmic reticulum</keyword>
<feature type="compositionally biased region" description="Basic and acidic residues" evidence="23">
    <location>
        <begin position="1546"/>
        <end position="1558"/>
    </location>
</feature>
<dbReference type="Pfam" id="PF23558">
    <property type="entry name" value="TPR_P4H"/>
    <property type="match status" value="1"/>
</dbReference>
<evidence type="ECO:0000256" key="19">
    <source>
        <dbReference type="ARBA" id="ARBA00023180"/>
    </source>
</evidence>
<dbReference type="Gene3D" id="3.20.20.140">
    <property type="entry name" value="Metal-dependent hydrolases"/>
    <property type="match status" value="1"/>
</dbReference>
<evidence type="ECO:0000256" key="22">
    <source>
        <dbReference type="SAM" id="Coils"/>
    </source>
</evidence>
<keyword evidence="9" id="KW-0963">Cytoplasm</keyword>
<dbReference type="GO" id="GO:0005788">
    <property type="term" value="C:endoplasmic reticulum lumen"/>
    <property type="evidence" value="ECO:0007669"/>
    <property type="project" value="UniProtKB-SubCell"/>
</dbReference>
<dbReference type="Gene3D" id="1.20.120.1240">
    <property type="entry name" value="Dynamin, middle domain"/>
    <property type="match status" value="1"/>
</dbReference>
<dbReference type="InterPro" id="IPR006620">
    <property type="entry name" value="Pro_4_hyd_alph"/>
</dbReference>
<keyword evidence="18 21" id="KW-0342">GTP-binding</keyword>
<keyword evidence="19" id="KW-0325">Glycoprotein</keyword>
<dbReference type="SUPFAM" id="SSF52540">
    <property type="entry name" value="P-loop containing nucleoside triphosphate hydrolases"/>
    <property type="match status" value="1"/>
</dbReference>
<evidence type="ECO:0000256" key="17">
    <source>
        <dbReference type="ARBA" id="ARBA00023054"/>
    </source>
</evidence>
<comment type="similarity">
    <text evidence="5">Belongs to the JAKMIP family.</text>
</comment>
<dbReference type="InterPro" id="IPR022812">
    <property type="entry name" value="Dynamin"/>
</dbReference>
<dbReference type="Gene3D" id="2.60.120.620">
    <property type="entry name" value="q2cbj1_9rhob like domain"/>
    <property type="match status" value="2"/>
</dbReference>
<dbReference type="GO" id="GO:0004656">
    <property type="term" value="F:procollagen-proline 4-dioxygenase activity"/>
    <property type="evidence" value="ECO:0007669"/>
    <property type="project" value="UniProtKB-EC"/>
</dbReference>
<reference evidence="27 28" key="1">
    <citation type="submission" date="2018-03" db="EMBL/GenBank/DDBJ databases">
        <title>Draft genome sequence of Rohu Carp (Labeo rohita).</title>
        <authorList>
            <person name="Das P."/>
            <person name="Kushwaha B."/>
            <person name="Joshi C.G."/>
            <person name="Kumar D."/>
            <person name="Nagpure N.S."/>
            <person name="Sahoo L."/>
            <person name="Das S.P."/>
            <person name="Bit A."/>
            <person name="Patnaik S."/>
            <person name="Meher P.K."/>
            <person name="Jayasankar P."/>
            <person name="Koringa P.G."/>
            <person name="Patel N.V."/>
            <person name="Hinsu A.T."/>
            <person name="Kumar R."/>
            <person name="Pandey M."/>
            <person name="Agarwal S."/>
            <person name="Srivastava S."/>
            <person name="Singh M."/>
            <person name="Iquebal M.A."/>
            <person name="Jaiswal S."/>
            <person name="Angadi U.B."/>
            <person name="Kumar N."/>
            <person name="Raza M."/>
            <person name="Shah T.M."/>
            <person name="Rai A."/>
            <person name="Jena J.K."/>
        </authorList>
    </citation>
    <scope>NUCLEOTIDE SEQUENCE [LARGE SCALE GENOMIC DNA]</scope>
    <source>
        <strain evidence="27">DASCIFA01</strain>
        <tissue evidence="27">Testis</tissue>
    </source>
</reference>
<evidence type="ECO:0000256" key="1">
    <source>
        <dbReference type="ARBA" id="ARBA00001961"/>
    </source>
</evidence>
<feature type="repeat" description="TPR" evidence="20">
    <location>
        <begin position="207"/>
        <end position="240"/>
    </location>
</feature>
<keyword evidence="14" id="KW-0223">Dioxygenase</keyword>
<evidence type="ECO:0000256" key="9">
    <source>
        <dbReference type="ARBA" id="ARBA00022490"/>
    </source>
</evidence>
<evidence type="ECO:0000313" key="27">
    <source>
        <dbReference type="EMBL" id="RXN28501.1"/>
    </source>
</evidence>
<dbReference type="FunFam" id="2.30.40.10:FF:000021">
    <property type="entry name" value="Dihydropyrimidinase-related protein 2"/>
    <property type="match status" value="1"/>
</dbReference>
<dbReference type="NCBIfam" id="TIGR02033">
    <property type="entry name" value="D-hydantoinase"/>
    <property type="match status" value="1"/>
</dbReference>
<proteinExistence type="evidence at protein level"/>
<name>A0A498N6P6_LABRO</name>
<evidence type="ECO:0000256" key="16">
    <source>
        <dbReference type="ARBA" id="ARBA00023004"/>
    </source>
</evidence>
<dbReference type="InterPro" id="IPR011778">
    <property type="entry name" value="Hydantoinase/dihydroPyrase"/>
</dbReference>
<keyword evidence="17 22" id="KW-0175">Coiled coil</keyword>
<feature type="coiled-coil region" evidence="22">
    <location>
        <begin position="1755"/>
        <end position="1878"/>
    </location>
</feature>
<keyword evidence="28" id="KW-1185">Reference proteome</keyword>
<dbReference type="PROSITE" id="PS51718">
    <property type="entry name" value="G_DYNAMIN_2"/>
    <property type="match status" value="1"/>
</dbReference>
<feature type="coiled-coil region" evidence="22">
    <location>
        <begin position="1328"/>
        <end position="1386"/>
    </location>
</feature>
<keyword evidence="27" id="KW-0808">Transferase</keyword>
<sequence length="2640" mass="299746">MATILVLTLLTLSSFSSPAQAEIFTSIGQMTDLIFTERELVQSLKEYIEAEETKLEAVKSWANKLDTLTRASTSDPEGFLAHPVNAYKLMKRLNTEWSQLESLVLQDPSDGFISNMSMHRQYFPDEEDEKGAAKALMRLQDTYKLDSESFSKGKLPGVRYNAQLTVDDCFDMGKLAYNENDYYHSVLWMQQALRQMDSGEDAKTPKADILDYLSYSVYQMDDLPRAIELTRRLVAIDPSHQRAGGNLRYFERLLSKELRDKGRSQQEPADERPIQLDTYERPKDYLPEREVYEALCRGEGVKMTIKRRSRLFCRYQDGNRNPRLLLKPMKEEDEWDSPHIVRFLEALSDQEIEKIKELAKPKLARATVRDPNTGVLTVAHYRVSKSAWLEGEDDPVIARVNQRIEDITGLTVDTAELLQVANYGVGGQYEPHFDFSRMDVNNLSSLQMSDVEAGGATVFPDFGAAIWPRKLEAVFKISHGMKGEVHRHLEESIRPYIDLIDTLRSVGIQKDLALPTIVVIGDQSSGKSSVLEALSGIALPRGSGIVTRCPLELRLRNVTGGVSWKAVLSYRKKNTDIMNSAKTPEAVSNQLASSASKRPRLSYEEKIIDVGDPSLVEKYVEAAQNELAGKGVKISDDLITLEVRSPDVCDLTLIDLPGIARVPVQGQPQDIGNQIKRLIMKFTEKQETINMVVVPCNIDIATTEALKMAQEVDPEGVRTLAILTKPDLIDRGTEKNILAIVQNKVIPLRKGYIMVKCRGQQQLDEKVPLEEATQIETNFFQNHAFFKLLLDENKATIKCLATKLTQDLVSHIKKSLPKLDEQIKKQLWDVRNELKECEAGPPQDPKGAKQFLIKNKIDNIQSSQQAKTEQRIMDQFEMESMIYTQDPIYLNFLNAVSGEKFSEAQLPVFDIKSKYSEMLQAYYEIVVQRMADQLPMLITFYMLKETAQLLSTDMLSILEGANASELLFEDSDVSKRRKYLQALNALEDNFDDSPRDPEKFISNPLAAFQLVRKLSQVGAVARELAEGRRAKDTLENLKSTAQTLPSAGDVEGVVMALVRLQEMYRLDPRNISLFSETNHNIMLDPDETFHIGVISSLNQRFQYAVLWMEETLRKLSEGEEAAVTKEEVIYQLALFSHQLAVIQLPYGQEAAESDLFQSELYTRIIESIKTRDWTAKYIPHSTDKTYEALCTGKRFMMTPQRERKLVCRYRTGRGNPLMIFKEEVEWDEPTILRYHDFLSEGEIDTIKSLARPKLSRAKVIDPVSGKKLSAATRVSKSAWFSEHEDPVITRVNQRIAAVTGLDLETAEELQVANYGIGGQYEPHYDSKVTKLEREKVQEGKRIREQEQHRHTVTLTEQRARWHEEKLKELATLRESLTRQHEQELARTAKIKEGEIQRLRTALSALRDGSGEKVRTALTLEAREEARRFFDQERVKLLQEIAELKSSKRQTDEALNTMIIADKMKAGDLRTEHQAHQEQISKIKWDCERDIRRLVDEIKSKDRTIFSLEKELETATGFVQKLQLQKDALDEQLFLVKEAECNLGSPKREIPGRAGDGAEHCGSPDMRRNQKRMSELKATIRKLEDRNTILVDERNELLKRIREAEKQCKPLLEKNKLLSKKNDELSQSLQRMEDKLKSITKENLEMKEKITSHPPLKKLKSLNDLDQASDDQEIEFLKLQVLEQQSMIDELTRDREKLLRKKRHKRSRPIKRHIVVDTFYGYDEESMDSETSSVASLRMDRTPATPDEDLAEGLAAEESELRFKQLTREYQALQRAYAILQEQKGGVLDAEMEAKAHEQLQADVQRYKAKIEDLENELALKGQDSRWVEEKQLFLRRNQELLEKVEKLDNENGKLQQELQDSKDQNELLEFRILELEERERRSPPFTLQIHPFAEGVSALQIYCIKEGVKDVCIPDLIKLLDILGDNGNLRNEEQVAIIQASTVLSLAEKWIQQIEGTEAALHQKMMDLELEMEMFCKQKGYLEEELDYRKQALDQAYMQIQELEATLYNALQQDKVIKYGEPLDELQKDELRTAVEKLRRQMLRKSREYDCQVLQERMELLHQAHQRIRDLEDKTDIQRRQIKDLEEKSERLLIKGGRIVNDDQSFYADIYMEDGVIKQIGDNLIVPGGVKTIEANGKMVIPGGIDIHTHLQMPFRGTTTVDDFTQGTKAALAGGTTMIVDHVIPEPGSSLVEAFERWREWADEKACCDYSLHVDITHWNDSVKQEVESLIKEKGVNSFQVYMAFKDLYQMSNSELYEIFTFLGEHGGIAQVHAENGEIIAEEQARMLEMGITGPEGHVLSRPEEAEAVFRAVTIASQTNCPLYVTRVMSKSAADIISQARKKGNVVFGEPISASLGTDGTHYWSKNWAKAASFVTSPPLSPDPTTPDYLNTLLASGDLSVVGSAHCTFSVAQKAIGKDDFTQIPEGVNGAEERMSIIWDKAVVTGKMDENMFVAVTSTNAAKILNLYPRKGRIAVGSDSDLVIWDTDAVRTITAKTHNSAAEYNVFEGMELRGAPMLVVCQGKIVLEDGNLHASAGTGRFIPCTPFPDFAYKRVKARKQLAILKAVPRGMYDGPVSEFLPMSRGGTPSASARTSPTKVPVRNLHQSGFTLSGPEEAPIRPAGRRIVVPPGGRSNITSLS</sequence>
<dbReference type="SMART" id="SM00702">
    <property type="entry name" value="P4Hc"/>
    <property type="match status" value="2"/>
</dbReference>
<evidence type="ECO:0000256" key="15">
    <source>
        <dbReference type="ARBA" id="ARBA00023002"/>
    </source>
</evidence>
<dbReference type="SMART" id="SM00053">
    <property type="entry name" value="DYNc"/>
    <property type="match status" value="1"/>
</dbReference>
<dbReference type="InterPro" id="IPR020850">
    <property type="entry name" value="GED_dom"/>
</dbReference>
<evidence type="ECO:0000256" key="18">
    <source>
        <dbReference type="ARBA" id="ARBA00023134"/>
    </source>
</evidence>
<comment type="function">
    <text evidence="2">Catalyzes the post-translational formation of 4-hydroxyproline in -Xaa-Pro-Gly- sequences in collagens and other proteins.</text>
</comment>
<evidence type="ECO:0000259" key="25">
    <source>
        <dbReference type="PROSITE" id="PS51388"/>
    </source>
</evidence>
<dbReference type="GO" id="GO:0016301">
    <property type="term" value="F:kinase activity"/>
    <property type="evidence" value="ECO:0007669"/>
    <property type="project" value="UniProtKB-KW"/>
</dbReference>
<evidence type="ECO:0000256" key="4">
    <source>
        <dbReference type="ARBA" id="ARBA00004496"/>
    </source>
</evidence>
<dbReference type="GO" id="GO:0003924">
    <property type="term" value="F:GTPase activity"/>
    <property type="evidence" value="ECO:0007669"/>
    <property type="project" value="InterPro"/>
</dbReference>
<dbReference type="InterPro" id="IPR031994">
    <property type="entry name" value="JAKMIP_C"/>
</dbReference>
<evidence type="ECO:0000313" key="28">
    <source>
        <dbReference type="Proteomes" id="UP000290572"/>
    </source>
</evidence>
<evidence type="ECO:0000256" key="6">
    <source>
        <dbReference type="ARBA" id="ARBA00006511"/>
    </source>
</evidence>
<dbReference type="InterPro" id="IPR011990">
    <property type="entry name" value="TPR-like_helical_dom_sf"/>
</dbReference>
<keyword evidence="15" id="KW-0560">Oxidoreductase</keyword>
<dbReference type="InterPro" id="IPR027417">
    <property type="entry name" value="P-loop_NTPase"/>
</dbReference>
<evidence type="ECO:0000256" key="5">
    <source>
        <dbReference type="ARBA" id="ARBA00005239"/>
    </source>
</evidence>
<dbReference type="SUPFAM" id="SSF51556">
    <property type="entry name" value="Metallo-dependent hydrolases"/>
    <property type="match status" value="1"/>
</dbReference>
<keyword evidence="24" id="KW-0732">Signal</keyword>
<evidence type="ECO:0000256" key="3">
    <source>
        <dbReference type="ARBA" id="ARBA00004319"/>
    </source>
</evidence>
<dbReference type="InterPro" id="IPR032466">
    <property type="entry name" value="Metal_Hydrolase"/>
</dbReference>
<feature type="coiled-coil region" evidence="22">
    <location>
        <begin position="1951"/>
        <end position="2095"/>
    </location>
</feature>
<dbReference type="InterPro" id="IPR000375">
    <property type="entry name" value="Dynamin_stalk"/>
</dbReference>
<dbReference type="SUPFAM" id="SSF48452">
    <property type="entry name" value="TPR-like"/>
    <property type="match status" value="1"/>
</dbReference>
<accession>A0A498N6P6</accession>
<dbReference type="PANTHER" id="PTHR18935">
    <property type="entry name" value="GOLGIN SUBFAMILY A MEMBER 4-LIKE ISOFORM X1"/>
    <property type="match status" value="1"/>
</dbReference>
<dbReference type="PANTHER" id="PTHR18935:SF7">
    <property type="entry name" value="JANUS KINASE AND MICROTUBULE-INTERACTING PROTEIN 2"/>
    <property type="match status" value="1"/>
</dbReference>
<protein>
    <recommendedName>
        <fullName evidence="8">procollagen-proline 4-dioxygenase</fullName>
        <ecNumber evidence="8">1.14.11.2</ecNumber>
    </recommendedName>
</protein>
<keyword evidence="16" id="KW-0408">Iron</keyword>
<evidence type="ECO:0000256" key="12">
    <source>
        <dbReference type="ARBA" id="ARBA00022824"/>
    </source>
</evidence>
<dbReference type="Gene3D" id="2.30.40.10">
    <property type="entry name" value="Urease, subunit C, domain 1"/>
    <property type="match status" value="1"/>
</dbReference>
<comment type="subcellular location">
    <subcellularLocation>
        <location evidence="4">Cytoplasm</location>
    </subcellularLocation>
    <subcellularLocation>
        <location evidence="3">Endoplasmic reticulum lumen</location>
    </subcellularLocation>
</comment>
<keyword evidence="20" id="KW-0802">TPR repeat</keyword>
<dbReference type="EC" id="1.14.11.2" evidence="8"/>
<feature type="coiled-coil region" evidence="22">
    <location>
        <begin position="1673"/>
        <end position="1707"/>
    </location>
</feature>
<feature type="chain" id="PRO_5019739422" description="procollagen-proline 4-dioxygenase" evidence="24">
    <location>
        <begin position="22"/>
        <end position="2640"/>
    </location>
</feature>
<dbReference type="Pfam" id="PF08336">
    <property type="entry name" value="P4Ha_N"/>
    <property type="match status" value="2"/>
</dbReference>
<evidence type="ECO:0000256" key="7">
    <source>
        <dbReference type="ARBA" id="ARBA00008829"/>
    </source>
</evidence>
<feature type="domain" description="GED" evidence="25">
    <location>
        <begin position="912"/>
        <end position="1002"/>
    </location>
</feature>
<dbReference type="GO" id="GO:0008017">
    <property type="term" value="F:microtubule binding"/>
    <property type="evidence" value="ECO:0007669"/>
    <property type="project" value="InterPro"/>
</dbReference>
<comment type="similarity">
    <text evidence="7">Belongs to the metallo-dependent hydrolases superfamily. Hydantoinase/dihydropyrimidinase family.</text>
</comment>
<evidence type="ECO:0007829" key="29">
    <source>
        <dbReference type="PeptideAtlas" id="A0A498N6P6"/>
    </source>
</evidence>
<comment type="cofactor">
    <cofactor evidence="1">
        <name>L-ascorbate</name>
        <dbReference type="ChEBI" id="CHEBI:38290"/>
    </cofactor>
</comment>
<dbReference type="InterPro" id="IPR013547">
    <property type="entry name" value="P4H_N"/>
</dbReference>
<comment type="similarity">
    <text evidence="6">Belongs to the P4HA family.</text>
</comment>
<dbReference type="GO" id="GO:0016810">
    <property type="term" value="F:hydrolase activity, acting on carbon-nitrogen (but not peptide) bonds"/>
    <property type="evidence" value="ECO:0007669"/>
    <property type="project" value="InterPro"/>
</dbReference>
<dbReference type="CDD" id="cd08771">
    <property type="entry name" value="DLP_1"/>
    <property type="match status" value="1"/>
</dbReference>
<dbReference type="GO" id="GO:0019900">
    <property type="term" value="F:kinase binding"/>
    <property type="evidence" value="ECO:0007669"/>
    <property type="project" value="InterPro"/>
</dbReference>
<comment type="caution">
    <text evidence="27">The sequence shown here is derived from an EMBL/GenBank/DDBJ whole genome shotgun (WGS) entry which is preliminary data.</text>
</comment>
<gene>
    <name evidence="27" type="ORF">ROHU_019102</name>
</gene>
<dbReference type="PROSITE" id="PS00410">
    <property type="entry name" value="G_DYNAMIN_1"/>
    <property type="match status" value="1"/>
</dbReference>
<evidence type="ECO:0000256" key="14">
    <source>
        <dbReference type="ARBA" id="ARBA00022964"/>
    </source>
</evidence>
<dbReference type="SUPFAM" id="SSF51338">
    <property type="entry name" value="Composite domain of metallo-dependent hydrolases"/>
    <property type="match status" value="1"/>
</dbReference>
<evidence type="ECO:0000256" key="23">
    <source>
        <dbReference type="SAM" id="MobiDB-lite"/>
    </source>
</evidence>
<evidence type="ECO:0000256" key="24">
    <source>
        <dbReference type="SAM" id="SignalP"/>
    </source>
</evidence>
<organism evidence="27 28">
    <name type="scientific">Labeo rohita</name>
    <name type="common">Indian major carp</name>
    <name type="synonym">Cyprinus rohita</name>
    <dbReference type="NCBI Taxonomy" id="84645"/>
    <lineage>
        <taxon>Eukaryota</taxon>
        <taxon>Metazoa</taxon>
        <taxon>Chordata</taxon>
        <taxon>Craniata</taxon>
        <taxon>Vertebrata</taxon>
        <taxon>Euteleostomi</taxon>
        <taxon>Actinopterygii</taxon>
        <taxon>Neopterygii</taxon>
        <taxon>Teleostei</taxon>
        <taxon>Ostariophysi</taxon>
        <taxon>Cypriniformes</taxon>
        <taxon>Cyprinidae</taxon>
        <taxon>Labeoninae</taxon>
        <taxon>Labeonini</taxon>
        <taxon>Labeo</taxon>
    </lineage>
</organism>
<evidence type="ECO:0000256" key="8">
    <source>
        <dbReference type="ARBA" id="ARBA00012269"/>
    </source>
</evidence>
<dbReference type="Gene3D" id="1.25.40.10">
    <property type="entry name" value="Tetratricopeptide repeat domain"/>
    <property type="match status" value="2"/>
</dbReference>
<dbReference type="InterPro" id="IPR024836">
    <property type="entry name" value="JAKMIP"/>
</dbReference>
<feature type="region of interest" description="Disordered" evidence="23">
    <location>
        <begin position="2606"/>
        <end position="2640"/>
    </location>
</feature>
<dbReference type="PRINTS" id="PR00195">
    <property type="entry name" value="DYNAMIN"/>
</dbReference>
<dbReference type="InterPro" id="IPR006680">
    <property type="entry name" value="Amidohydro-rel"/>
</dbReference>
<feature type="signal peptide" evidence="24">
    <location>
        <begin position="1"/>
        <end position="21"/>
    </location>
</feature>
<dbReference type="PROSITE" id="PS51388">
    <property type="entry name" value="GED"/>
    <property type="match status" value="1"/>
</dbReference>
<dbReference type="InterPro" id="IPR059068">
    <property type="entry name" value="TPR_P4H"/>
</dbReference>
<dbReference type="GO" id="GO:0005525">
    <property type="term" value="F:GTP binding"/>
    <property type="evidence" value="ECO:0007669"/>
    <property type="project" value="UniProtKB-KW"/>
</dbReference>
<dbReference type="GO" id="GO:0005506">
    <property type="term" value="F:iron ion binding"/>
    <property type="evidence" value="ECO:0007669"/>
    <property type="project" value="InterPro"/>
</dbReference>
<dbReference type="Gene3D" id="3.40.50.300">
    <property type="entry name" value="P-loop containing nucleotide triphosphate hydrolases"/>
    <property type="match status" value="1"/>
</dbReference>
<dbReference type="InterPro" id="IPR019762">
    <property type="entry name" value="Dynamin_GTPase_CS"/>
</dbReference>
<dbReference type="InterPro" id="IPR011059">
    <property type="entry name" value="Metal-dep_hydrolase_composite"/>
</dbReference>
<evidence type="ECO:0000256" key="21">
    <source>
        <dbReference type="RuleBase" id="RU003932"/>
    </source>
</evidence>
<dbReference type="Pfam" id="PF01031">
    <property type="entry name" value="Dynamin_M"/>
    <property type="match status" value="1"/>
</dbReference>
<feature type="domain" description="Dynamin-type G" evidence="26">
    <location>
        <begin position="511"/>
        <end position="817"/>
    </location>
</feature>
<dbReference type="InterPro" id="IPR001401">
    <property type="entry name" value="Dynamin_GTPase"/>
</dbReference>
<keyword evidence="13" id="KW-0847">Vitamin C</keyword>